<protein>
    <submittedName>
        <fullName evidence="2">Uncharacterized protein</fullName>
    </submittedName>
</protein>
<sequence length="379" mass="41389">MSEPMMTIKKPDGTFAKVTLSEFKKIQADKKVVSTTPVAATEPEKKKEESTMPTKSHHIVHKTLSQSPVQIKAEHSSTPQSKSMTRADAGSLLEEKIPAKTSGGLVSSKREGQVEEVIRKIGFGVAPDLQGRLKSLILARLKDIKSEDETREVLSRATKNSGLGLSDTQADKIIKTCKEVLAAESSLVKENNVDIPGLKGKPSSMSLMVEPPELPMVIPVKDNFATKNSTPVSAPIKPVGNSVVSKLINESMGNEPVFKISTKPVVKSMVQDVSAPPDLEMGPVEEFKSLTIAEFRRLSSNPEEAAKRLHQKMVNLQEESFVWYLDAVAAYHSSPLYLEYMLAVSQSLADRKSLANVLAVKNGIKLNEVMAIVEMEKTL</sequence>
<name>A0A1F6P9F0_9BACT</name>
<gene>
    <name evidence="2" type="ORF">A2563_04055</name>
</gene>
<dbReference type="AlphaFoldDB" id="A0A1F6P9F0"/>
<evidence type="ECO:0000313" key="2">
    <source>
        <dbReference type="EMBL" id="OGH92815.1"/>
    </source>
</evidence>
<dbReference type="EMBL" id="MFRA01000005">
    <property type="protein sequence ID" value="OGH92815.1"/>
    <property type="molecule type" value="Genomic_DNA"/>
</dbReference>
<dbReference type="Proteomes" id="UP000176634">
    <property type="component" value="Unassembled WGS sequence"/>
</dbReference>
<evidence type="ECO:0000313" key="3">
    <source>
        <dbReference type="Proteomes" id="UP000176634"/>
    </source>
</evidence>
<organism evidence="2 3">
    <name type="scientific">Candidatus Magasanikbacteria bacterium RIFOXYD1_FULL_40_23</name>
    <dbReference type="NCBI Taxonomy" id="1798705"/>
    <lineage>
        <taxon>Bacteria</taxon>
        <taxon>Candidatus Magasanikiibacteriota</taxon>
    </lineage>
</organism>
<proteinExistence type="predicted"/>
<reference evidence="2 3" key="1">
    <citation type="journal article" date="2016" name="Nat. Commun.">
        <title>Thousands of microbial genomes shed light on interconnected biogeochemical processes in an aquifer system.</title>
        <authorList>
            <person name="Anantharaman K."/>
            <person name="Brown C.T."/>
            <person name="Hug L.A."/>
            <person name="Sharon I."/>
            <person name="Castelle C.J."/>
            <person name="Probst A.J."/>
            <person name="Thomas B.C."/>
            <person name="Singh A."/>
            <person name="Wilkins M.J."/>
            <person name="Karaoz U."/>
            <person name="Brodie E.L."/>
            <person name="Williams K.H."/>
            <person name="Hubbard S.S."/>
            <person name="Banfield J.F."/>
        </authorList>
    </citation>
    <scope>NUCLEOTIDE SEQUENCE [LARGE SCALE GENOMIC DNA]</scope>
</reference>
<feature type="region of interest" description="Disordered" evidence="1">
    <location>
        <begin position="31"/>
        <end position="89"/>
    </location>
</feature>
<accession>A0A1F6P9F0</accession>
<comment type="caution">
    <text evidence="2">The sequence shown here is derived from an EMBL/GenBank/DDBJ whole genome shotgun (WGS) entry which is preliminary data.</text>
</comment>
<evidence type="ECO:0000256" key="1">
    <source>
        <dbReference type="SAM" id="MobiDB-lite"/>
    </source>
</evidence>
<dbReference type="STRING" id="1798705.A2563_04055"/>